<comment type="caution">
    <text evidence="1">The sequence shown here is derived from an EMBL/GenBank/DDBJ whole genome shotgun (WGS) entry which is preliminary data.</text>
</comment>
<accession>A0ACB9QHC0</accession>
<dbReference type="EMBL" id="CM042885">
    <property type="protein sequence ID" value="KAI4365921.1"/>
    <property type="molecule type" value="Genomic_DNA"/>
</dbReference>
<protein>
    <submittedName>
        <fullName evidence="1">Uncharacterized protein</fullName>
    </submittedName>
</protein>
<dbReference type="Proteomes" id="UP001057402">
    <property type="component" value="Chromosome 6"/>
</dbReference>
<sequence length="109" mass="11444">MNLAHSVLLTDDVGDGAAIAEPPVRKAVAEIDPVPREAGLGKALGQLVVVSDVGEGVTEDELNDLGVGSPDGPYQDCYHHHQQQQHQLPHSWPNSLINKIGVGGIRGGI</sequence>
<keyword evidence="2" id="KW-1185">Reference proteome</keyword>
<gene>
    <name evidence="1" type="ORF">MLD38_021859</name>
</gene>
<evidence type="ECO:0000313" key="1">
    <source>
        <dbReference type="EMBL" id="KAI4365921.1"/>
    </source>
</evidence>
<proteinExistence type="predicted"/>
<reference evidence="2" key="1">
    <citation type="journal article" date="2023" name="Front. Plant Sci.">
        <title>Chromosomal-level genome assembly of Melastoma candidum provides insights into trichome evolution.</title>
        <authorList>
            <person name="Zhong Y."/>
            <person name="Wu W."/>
            <person name="Sun C."/>
            <person name="Zou P."/>
            <person name="Liu Y."/>
            <person name="Dai S."/>
            <person name="Zhou R."/>
        </authorList>
    </citation>
    <scope>NUCLEOTIDE SEQUENCE [LARGE SCALE GENOMIC DNA]</scope>
</reference>
<evidence type="ECO:0000313" key="2">
    <source>
        <dbReference type="Proteomes" id="UP001057402"/>
    </source>
</evidence>
<name>A0ACB9QHC0_9MYRT</name>
<organism evidence="1 2">
    <name type="scientific">Melastoma candidum</name>
    <dbReference type="NCBI Taxonomy" id="119954"/>
    <lineage>
        <taxon>Eukaryota</taxon>
        <taxon>Viridiplantae</taxon>
        <taxon>Streptophyta</taxon>
        <taxon>Embryophyta</taxon>
        <taxon>Tracheophyta</taxon>
        <taxon>Spermatophyta</taxon>
        <taxon>Magnoliopsida</taxon>
        <taxon>eudicotyledons</taxon>
        <taxon>Gunneridae</taxon>
        <taxon>Pentapetalae</taxon>
        <taxon>rosids</taxon>
        <taxon>malvids</taxon>
        <taxon>Myrtales</taxon>
        <taxon>Melastomataceae</taxon>
        <taxon>Melastomatoideae</taxon>
        <taxon>Melastomateae</taxon>
        <taxon>Melastoma</taxon>
    </lineage>
</organism>